<feature type="region of interest" description="Disordered" evidence="1">
    <location>
        <begin position="161"/>
        <end position="187"/>
    </location>
</feature>
<sequence length="632" mass="68806">MAHTVLIDLTGNDSGDEIQEVEDGIGKSIIRAATKPNADYGSNTFPDPWSQRLQDTPLAPPALPVQTDPDDATYTEYSVRDYRGIVEPINWSKVKKFRKWDRDPNTVARDVLSSTGTGRGSPGLNHHLLPLLDNSAYVDKGSDLATIRWDLAGAVGSRLVSPSHNTTMLSGSEESHPDGQNLPARSPLKPTRGGMLSVGFGATLSSTNSGRHGLDTGFFTRTFDPTPRNGYPSGGWGIPHQKTDLGPQMQRTMMTGGLVPSIPDYKSPYASASAGAFGLDGQLISRMSGTPQQASSSLQPTKSSISVVLNPVTPASFYGQIDRSRSASTSLDESRSSSDAPSPASYSAPRRGRPPKSSNFVVEIPNLTPKKRGRSFEKGQNVPSTAPSYKKRGRPFATAESAAKAAAKAAARAAAASDSGDGLAKKKGRPFKIRTQLNIPVPEPIYIPFLCEWKGCPAELHNLETLKAHVFNVHNKKQPSGSRICLWGKCGAKYEASDEATETGTLDERNRFMTKAEWKSHINQRHLIPFAWHMGDGPKGTSLSIYPDSEPSPWLKDKDGRQVTPSVHNQPIEEGRAKENNARRFVRKIDGIFWVYERISSPEAYMKVQVHVPHTSNTSDGDDEDDNRMGYL</sequence>
<keyword evidence="4" id="KW-1185">Reference proteome</keyword>
<name>A0A2J6R9T3_HYAVF</name>
<feature type="compositionally biased region" description="Low complexity" evidence="1">
    <location>
        <begin position="326"/>
        <end position="349"/>
    </location>
</feature>
<feature type="domain" description="C2H2-type" evidence="2">
    <location>
        <begin position="451"/>
        <end position="474"/>
    </location>
</feature>
<organism evidence="3 4">
    <name type="scientific">Hyaloscypha variabilis (strain UAMH 11265 / GT02V1 / F)</name>
    <name type="common">Meliniomyces variabilis</name>
    <dbReference type="NCBI Taxonomy" id="1149755"/>
    <lineage>
        <taxon>Eukaryota</taxon>
        <taxon>Fungi</taxon>
        <taxon>Dikarya</taxon>
        <taxon>Ascomycota</taxon>
        <taxon>Pezizomycotina</taxon>
        <taxon>Leotiomycetes</taxon>
        <taxon>Helotiales</taxon>
        <taxon>Hyaloscyphaceae</taxon>
        <taxon>Hyaloscypha</taxon>
        <taxon>Hyaloscypha variabilis</taxon>
    </lineage>
</organism>
<accession>A0A2J6R9T3</accession>
<reference evidence="3 4" key="1">
    <citation type="submission" date="2016-04" db="EMBL/GenBank/DDBJ databases">
        <title>A degradative enzymes factory behind the ericoid mycorrhizal symbiosis.</title>
        <authorList>
            <consortium name="DOE Joint Genome Institute"/>
            <person name="Martino E."/>
            <person name="Morin E."/>
            <person name="Grelet G."/>
            <person name="Kuo A."/>
            <person name="Kohler A."/>
            <person name="Daghino S."/>
            <person name="Barry K."/>
            <person name="Choi C."/>
            <person name="Cichocki N."/>
            <person name="Clum A."/>
            <person name="Copeland A."/>
            <person name="Hainaut M."/>
            <person name="Haridas S."/>
            <person name="Labutti K."/>
            <person name="Lindquist E."/>
            <person name="Lipzen A."/>
            <person name="Khouja H.-R."/>
            <person name="Murat C."/>
            <person name="Ohm R."/>
            <person name="Olson A."/>
            <person name="Spatafora J."/>
            <person name="Veneault-Fourrey C."/>
            <person name="Henrissat B."/>
            <person name="Grigoriev I."/>
            <person name="Martin F."/>
            <person name="Perotto S."/>
        </authorList>
    </citation>
    <scope>NUCLEOTIDE SEQUENCE [LARGE SCALE GENOMIC DNA]</scope>
    <source>
        <strain evidence="3 4">F</strain>
    </source>
</reference>
<dbReference type="EMBL" id="KZ613952">
    <property type="protein sequence ID" value="PMD35276.1"/>
    <property type="molecule type" value="Genomic_DNA"/>
</dbReference>
<feature type="region of interest" description="Disordered" evidence="1">
    <location>
        <begin position="549"/>
        <end position="576"/>
    </location>
</feature>
<dbReference type="PROSITE" id="PS00028">
    <property type="entry name" value="ZINC_FINGER_C2H2_1"/>
    <property type="match status" value="1"/>
</dbReference>
<evidence type="ECO:0000259" key="2">
    <source>
        <dbReference type="PROSITE" id="PS00028"/>
    </source>
</evidence>
<proteinExistence type="predicted"/>
<evidence type="ECO:0000313" key="3">
    <source>
        <dbReference type="EMBL" id="PMD35276.1"/>
    </source>
</evidence>
<dbReference type="STRING" id="1149755.A0A2J6R9T3"/>
<dbReference type="InterPro" id="IPR013087">
    <property type="entry name" value="Znf_C2H2_type"/>
</dbReference>
<dbReference type="OrthoDB" id="5424797at2759"/>
<feature type="region of interest" description="Disordered" evidence="1">
    <location>
        <begin position="320"/>
        <end position="397"/>
    </location>
</feature>
<gene>
    <name evidence="3" type="ORF">L207DRAFT_637659</name>
</gene>
<feature type="compositionally biased region" description="Polar residues" evidence="1">
    <location>
        <begin position="161"/>
        <end position="172"/>
    </location>
</feature>
<feature type="region of interest" description="Disordered" evidence="1">
    <location>
        <begin position="613"/>
        <end position="632"/>
    </location>
</feature>
<dbReference type="AlphaFoldDB" id="A0A2J6R9T3"/>
<dbReference type="Proteomes" id="UP000235786">
    <property type="component" value="Unassembled WGS sequence"/>
</dbReference>
<protein>
    <recommendedName>
        <fullName evidence="2">C2H2-type domain-containing protein</fullName>
    </recommendedName>
</protein>
<evidence type="ECO:0000256" key="1">
    <source>
        <dbReference type="SAM" id="MobiDB-lite"/>
    </source>
</evidence>
<evidence type="ECO:0000313" key="4">
    <source>
        <dbReference type="Proteomes" id="UP000235786"/>
    </source>
</evidence>